<dbReference type="Proteomes" id="UP000612362">
    <property type="component" value="Unassembled WGS sequence"/>
</dbReference>
<dbReference type="Gene3D" id="3.30.420.10">
    <property type="entry name" value="Ribonuclease H-like superfamily/Ribonuclease H"/>
    <property type="match status" value="1"/>
</dbReference>
<dbReference type="AlphaFoldDB" id="A0A8J3I6R8"/>
<proteinExistence type="predicted"/>
<feature type="domain" description="Tc1-like transposase DDE" evidence="1">
    <location>
        <begin position="33"/>
        <end position="154"/>
    </location>
</feature>
<accession>A0A8J3I6R8</accession>
<evidence type="ECO:0000259" key="1">
    <source>
        <dbReference type="Pfam" id="PF13358"/>
    </source>
</evidence>
<evidence type="ECO:0000313" key="3">
    <source>
        <dbReference type="Proteomes" id="UP000612362"/>
    </source>
</evidence>
<name>A0A8J3I6R8_9CHLR</name>
<dbReference type="InterPro" id="IPR036397">
    <property type="entry name" value="RNaseH_sf"/>
</dbReference>
<dbReference type="EMBL" id="BNJF01000012">
    <property type="protein sequence ID" value="GHO51392.1"/>
    <property type="molecule type" value="Genomic_DNA"/>
</dbReference>
<evidence type="ECO:0000313" key="2">
    <source>
        <dbReference type="EMBL" id="GHO51392.1"/>
    </source>
</evidence>
<comment type="caution">
    <text evidence="2">The sequence shown here is derived from an EMBL/GenBank/DDBJ whole genome shotgun (WGS) entry which is preliminary data.</text>
</comment>
<sequence length="195" mass="22919">MNLDEMGPESAKSFLGKKLVHAHPAPEKGKPAERASQEIDYGRRAKGYIFGAFQPATGEALTRPYDRRTTENWIDFLNLVEQWVPQSVERIYAILDNLAMHRATDVLLFALQYPRWEFVFQPTYAAYLNLIEPWWKTLRSLALKGRRFETWEQVCDAIDRATVYWNAHRHPFVWGRRRRHRHRRSSGIAIPANVR</sequence>
<dbReference type="InterPro" id="IPR038717">
    <property type="entry name" value="Tc1-like_DDE_dom"/>
</dbReference>
<dbReference type="RefSeq" id="WP_220200306.1">
    <property type="nucleotide sequence ID" value="NZ_BNJF01000012.1"/>
</dbReference>
<reference evidence="2" key="1">
    <citation type="submission" date="2020-10" db="EMBL/GenBank/DDBJ databases">
        <title>Taxonomic study of unclassified bacteria belonging to the class Ktedonobacteria.</title>
        <authorList>
            <person name="Yabe S."/>
            <person name="Wang C.M."/>
            <person name="Zheng Y."/>
            <person name="Sakai Y."/>
            <person name="Cavaletti L."/>
            <person name="Monciardini P."/>
            <person name="Donadio S."/>
        </authorList>
    </citation>
    <scope>NUCLEOTIDE SEQUENCE</scope>
    <source>
        <strain evidence="2">SOSP1-1</strain>
    </source>
</reference>
<protein>
    <recommendedName>
        <fullName evidence="1">Tc1-like transposase DDE domain-containing protein</fullName>
    </recommendedName>
</protein>
<organism evidence="2 3">
    <name type="scientific">Ktedonospora formicarum</name>
    <dbReference type="NCBI Taxonomy" id="2778364"/>
    <lineage>
        <taxon>Bacteria</taxon>
        <taxon>Bacillati</taxon>
        <taxon>Chloroflexota</taxon>
        <taxon>Ktedonobacteria</taxon>
        <taxon>Ktedonobacterales</taxon>
        <taxon>Ktedonobacteraceae</taxon>
        <taxon>Ktedonospora</taxon>
    </lineage>
</organism>
<keyword evidence="3" id="KW-1185">Reference proteome</keyword>
<dbReference type="GO" id="GO:0003676">
    <property type="term" value="F:nucleic acid binding"/>
    <property type="evidence" value="ECO:0007669"/>
    <property type="project" value="InterPro"/>
</dbReference>
<gene>
    <name evidence="2" type="ORF">KSX_95550</name>
</gene>
<dbReference type="Pfam" id="PF13358">
    <property type="entry name" value="DDE_3"/>
    <property type="match status" value="1"/>
</dbReference>